<evidence type="ECO:0000259" key="3">
    <source>
        <dbReference type="PROSITE" id="PS51387"/>
    </source>
</evidence>
<comment type="similarity">
    <text evidence="1">Belongs to the oxygen-dependent FAD-linked oxidoreductase family.</text>
</comment>
<evidence type="ECO:0000313" key="4">
    <source>
        <dbReference type="EMBL" id="KAF5353937.1"/>
    </source>
</evidence>
<dbReference type="SUPFAM" id="SSF56176">
    <property type="entry name" value="FAD-binding/transporter-associated domain-like"/>
    <property type="match status" value="1"/>
</dbReference>
<dbReference type="PANTHER" id="PTHR13878:SF91">
    <property type="entry name" value="FAD BINDING DOMAIN PROTEIN (AFU_ORTHOLOGUE AFUA_6G12070)-RELATED"/>
    <property type="match status" value="1"/>
</dbReference>
<proteinExistence type="inferred from homology"/>
<dbReference type="InterPro" id="IPR036318">
    <property type="entry name" value="FAD-bd_PCMH-like_sf"/>
</dbReference>
<dbReference type="PROSITE" id="PS51387">
    <property type="entry name" value="FAD_PCMH"/>
    <property type="match status" value="1"/>
</dbReference>
<dbReference type="InterPro" id="IPR050432">
    <property type="entry name" value="FAD-linked_Oxidoreductases_BP"/>
</dbReference>
<dbReference type="Proteomes" id="UP000559027">
    <property type="component" value="Unassembled WGS sequence"/>
</dbReference>
<organism evidence="4 5">
    <name type="scientific">Leucocoprinus leucothites</name>
    <dbReference type="NCBI Taxonomy" id="201217"/>
    <lineage>
        <taxon>Eukaryota</taxon>
        <taxon>Fungi</taxon>
        <taxon>Dikarya</taxon>
        <taxon>Basidiomycota</taxon>
        <taxon>Agaricomycotina</taxon>
        <taxon>Agaricomycetes</taxon>
        <taxon>Agaricomycetidae</taxon>
        <taxon>Agaricales</taxon>
        <taxon>Agaricineae</taxon>
        <taxon>Agaricaceae</taxon>
        <taxon>Leucocoprinus</taxon>
    </lineage>
</organism>
<sequence>MHPGTSICQAGENRVKWSTSTRIDPQMAARWIHDEHLDINPKIVLCSSIVSATQRMFLGILVVAAYAVYAQECRNIPGDPGYPTNAEWNALDNAVGGRLVQVLPSGEVCRLTLCSTTDWTSANWRNTVPGAMNQVNWEQDYDTVPPSLCGQFVPPICGQGDVPPFAILAQTAEDIQACKPLAGVNFAREHNLRLSVKASGHDYLGRSTAKHSLLIHAHKLQSITFTDDFLVGGVSKGSAVTVGSGVGLSALYNATKDVGKIFVGGSAATVVASGGYVQGGGHSALSPLLGLAADNALEFNIVTADGELRKANENENSDLFWALRGGGAGTWGIIVNSTFETFPTFQATRSQVLFLATGGVVVGAAGAAYAKRVFDWDSMNVGQYYYTVGVGTTYTIIVDTIFPNATAQQAATALAPLFADLVAAGAVPISNTTSSATINELLAIGDDLCGGYAVLGSRLIPSAIYKSSPESIGNAYRRLVGVKSVGILSHLVAGGKVAENAGIDSAVNPAWRSAKTHLIVTNQFTDISTPSQVVAALNKFKNDQLPIFESIQGPTPAAYSSEADPFEEDFQSVFYGPNYDRLSSIKAKYDPDDLFIVRAGVGSERWNSDGLCKV</sequence>
<dbReference type="GO" id="GO:0016491">
    <property type="term" value="F:oxidoreductase activity"/>
    <property type="evidence" value="ECO:0007669"/>
    <property type="project" value="UniProtKB-KW"/>
</dbReference>
<dbReference type="Gene3D" id="3.30.465.10">
    <property type="match status" value="2"/>
</dbReference>
<dbReference type="PANTHER" id="PTHR13878">
    <property type="entry name" value="GULONOLACTONE OXIDASE"/>
    <property type="match status" value="1"/>
</dbReference>
<dbReference type="InterPro" id="IPR016169">
    <property type="entry name" value="FAD-bd_PCMH_sub2"/>
</dbReference>
<evidence type="ECO:0000256" key="1">
    <source>
        <dbReference type="ARBA" id="ARBA00005466"/>
    </source>
</evidence>
<evidence type="ECO:0000256" key="2">
    <source>
        <dbReference type="ARBA" id="ARBA00023002"/>
    </source>
</evidence>
<dbReference type="EMBL" id="JAACJO010000009">
    <property type="protein sequence ID" value="KAF5353937.1"/>
    <property type="molecule type" value="Genomic_DNA"/>
</dbReference>
<accession>A0A8H5FZ00</accession>
<gene>
    <name evidence="4" type="ORF">D9756_007150</name>
</gene>
<dbReference type="InterPro" id="IPR012951">
    <property type="entry name" value="BBE"/>
</dbReference>
<feature type="domain" description="FAD-binding PCMH-type" evidence="3">
    <location>
        <begin position="159"/>
        <end position="344"/>
    </location>
</feature>
<dbReference type="GO" id="GO:0071949">
    <property type="term" value="F:FAD binding"/>
    <property type="evidence" value="ECO:0007669"/>
    <property type="project" value="InterPro"/>
</dbReference>
<dbReference type="Pfam" id="PF08031">
    <property type="entry name" value="BBE"/>
    <property type="match status" value="1"/>
</dbReference>
<keyword evidence="5" id="KW-1185">Reference proteome</keyword>
<keyword evidence="2" id="KW-0560">Oxidoreductase</keyword>
<dbReference type="InterPro" id="IPR016166">
    <property type="entry name" value="FAD-bd_PCMH"/>
</dbReference>
<protein>
    <recommendedName>
        <fullName evidence="3">FAD-binding PCMH-type domain-containing protein</fullName>
    </recommendedName>
</protein>
<reference evidence="4 5" key="1">
    <citation type="journal article" date="2020" name="ISME J.">
        <title>Uncovering the hidden diversity of litter-decomposition mechanisms in mushroom-forming fungi.</title>
        <authorList>
            <person name="Floudas D."/>
            <person name="Bentzer J."/>
            <person name="Ahren D."/>
            <person name="Johansson T."/>
            <person name="Persson P."/>
            <person name="Tunlid A."/>
        </authorList>
    </citation>
    <scope>NUCLEOTIDE SEQUENCE [LARGE SCALE GENOMIC DNA]</scope>
    <source>
        <strain evidence="4 5">CBS 146.42</strain>
    </source>
</reference>
<dbReference type="AlphaFoldDB" id="A0A8H5FZ00"/>
<dbReference type="InterPro" id="IPR006094">
    <property type="entry name" value="Oxid_FAD_bind_N"/>
</dbReference>
<comment type="caution">
    <text evidence="4">The sequence shown here is derived from an EMBL/GenBank/DDBJ whole genome shotgun (WGS) entry which is preliminary data.</text>
</comment>
<evidence type="ECO:0000313" key="5">
    <source>
        <dbReference type="Proteomes" id="UP000559027"/>
    </source>
</evidence>
<name>A0A8H5FZ00_9AGAR</name>
<dbReference type="OrthoDB" id="9983560at2759"/>
<dbReference type="Pfam" id="PF01565">
    <property type="entry name" value="FAD_binding_4"/>
    <property type="match status" value="1"/>
</dbReference>